<proteinExistence type="inferred from homology"/>
<dbReference type="InterPro" id="IPR036390">
    <property type="entry name" value="WH_DNA-bd_sf"/>
</dbReference>
<feature type="transmembrane region" description="Helical" evidence="7">
    <location>
        <begin position="149"/>
        <end position="168"/>
    </location>
</feature>
<dbReference type="PROSITE" id="PS50901">
    <property type="entry name" value="FTSK"/>
    <property type="match status" value="1"/>
</dbReference>
<dbReference type="Pfam" id="PF01580">
    <property type="entry name" value="FtsK_SpoIIIE"/>
    <property type="match status" value="1"/>
</dbReference>
<keyword evidence="4" id="KW-0238">DNA-binding</keyword>
<feature type="transmembrane region" description="Helical" evidence="7">
    <location>
        <begin position="83"/>
        <end position="100"/>
    </location>
</feature>
<dbReference type="Gene3D" id="3.40.50.300">
    <property type="entry name" value="P-loop containing nucleotide triphosphate hydrolases"/>
    <property type="match status" value="1"/>
</dbReference>
<dbReference type="PANTHER" id="PTHR22683:SF41">
    <property type="entry name" value="DNA TRANSLOCASE FTSK"/>
    <property type="match status" value="1"/>
</dbReference>
<accession>A0A2H0TDS8</accession>
<dbReference type="SUPFAM" id="SSF46785">
    <property type="entry name" value="Winged helix' DNA-binding domain"/>
    <property type="match status" value="1"/>
</dbReference>
<dbReference type="EMBL" id="PFCO01000003">
    <property type="protein sequence ID" value="PIR69701.1"/>
    <property type="molecule type" value="Genomic_DNA"/>
</dbReference>
<dbReference type="InterPro" id="IPR003593">
    <property type="entry name" value="AAA+_ATPase"/>
</dbReference>
<dbReference type="InterPro" id="IPR041027">
    <property type="entry name" value="FtsK_alpha"/>
</dbReference>
<evidence type="ECO:0000256" key="2">
    <source>
        <dbReference type="ARBA" id="ARBA00022741"/>
    </source>
</evidence>
<dbReference type="Pfam" id="PF09397">
    <property type="entry name" value="FtsK_gamma"/>
    <property type="match status" value="1"/>
</dbReference>
<protein>
    <submittedName>
        <fullName evidence="9">Cell division protein FtsK</fullName>
    </submittedName>
</protein>
<dbReference type="InterPro" id="IPR036388">
    <property type="entry name" value="WH-like_DNA-bd_sf"/>
</dbReference>
<comment type="similarity">
    <text evidence="1">Belongs to the FtsK/SpoIIIE/SftA family.</text>
</comment>
<name>A0A2H0TDS8_9BACT</name>
<feature type="region of interest" description="Disordered" evidence="6">
    <location>
        <begin position="215"/>
        <end position="256"/>
    </location>
</feature>
<keyword evidence="2 5" id="KW-0547">Nucleotide-binding</keyword>
<feature type="compositionally biased region" description="Acidic residues" evidence="6">
    <location>
        <begin position="219"/>
        <end position="232"/>
    </location>
</feature>
<evidence type="ECO:0000256" key="4">
    <source>
        <dbReference type="ARBA" id="ARBA00023125"/>
    </source>
</evidence>
<gene>
    <name evidence="9" type="ORF">COU47_01270</name>
</gene>
<evidence type="ECO:0000259" key="8">
    <source>
        <dbReference type="PROSITE" id="PS50901"/>
    </source>
</evidence>
<evidence type="ECO:0000256" key="5">
    <source>
        <dbReference type="PROSITE-ProRule" id="PRU00289"/>
    </source>
</evidence>
<feature type="compositionally biased region" description="Acidic residues" evidence="6">
    <location>
        <begin position="739"/>
        <end position="750"/>
    </location>
</feature>
<dbReference type="Gene3D" id="3.30.980.40">
    <property type="match status" value="1"/>
</dbReference>
<feature type="binding site" evidence="5">
    <location>
        <begin position="422"/>
        <end position="429"/>
    </location>
    <ligand>
        <name>ATP</name>
        <dbReference type="ChEBI" id="CHEBI:30616"/>
    </ligand>
</feature>
<keyword evidence="7" id="KW-0472">Membrane</keyword>
<feature type="domain" description="FtsK" evidence="8">
    <location>
        <begin position="405"/>
        <end position="594"/>
    </location>
</feature>
<dbReference type="InterPro" id="IPR002543">
    <property type="entry name" value="FtsK_dom"/>
</dbReference>
<feature type="compositionally biased region" description="Acidic residues" evidence="6">
    <location>
        <begin position="240"/>
        <end position="253"/>
    </location>
</feature>
<organism evidence="9 10">
    <name type="scientific">Candidatus Niyogibacteria bacterium CG10_big_fil_rev_8_21_14_0_10_46_36</name>
    <dbReference type="NCBI Taxonomy" id="1974726"/>
    <lineage>
        <taxon>Bacteria</taxon>
        <taxon>Candidatus Niyogiibacteriota</taxon>
    </lineage>
</organism>
<dbReference type="Pfam" id="PF17854">
    <property type="entry name" value="FtsK_alpha"/>
    <property type="match status" value="1"/>
</dbReference>
<dbReference type="InterPro" id="IPR027417">
    <property type="entry name" value="P-loop_NTPase"/>
</dbReference>
<dbReference type="AlphaFoldDB" id="A0A2H0TDS8"/>
<dbReference type="InterPro" id="IPR050206">
    <property type="entry name" value="FtsK/SpoIIIE/SftA"/>
</dbReference>
<reference evidence="10" key="1">
    <citation type="submission" date="2017-09" db="EMBL/GenBank/DDBJ databases">
        <title>Depth-based differentiation of microbial function through sediment-hosted aquifers and enrichment of novel symbionts in the deep terrestrial subsurface.</title>
        <authorList>
            <person name="Probst A.J."/>
            <person name="Ladd B."/>
            <person name="Jarett J.K."/>
            <person name="Geller-Mcgrath D.E."/>
            <person name="Sieber C.M.K."/>
            <person name="Emerson J.B."/>
            <person name="Anantharaman K."/>
            <person name="Thomas B.C."/>
            <person name="Malmstrom R."/>
            <person name="Stieglmeier M."/>
            <person name="Klingl A."/>
            <person name="Woyke T."/>
            <person name="Ryan C.M."/>
            <person name="Banfield J.F."/>
        </authorList>
    </citation>
    <scope>NUCLEOTIDE SEQUENCE [LARGE SCALE GENOMIC DNA]</scope>
</reference>
<dbReference type="Gene3D" id="1.10.10.10">
    <property type="entry name" value="Winged helix-like DNA-binding domain superfamily/Winged helix DNA-binding domain"/>
    <property type="match status" value="1"/>
</dbReference>
<dbReference type="GO" id="GO:0005524">
    <property type="term" value="F:ATP binding"/>
    <property type="evidence" value="ECO:0007669"/>
    <property type="project" value="UniProtKB-UniRule"/>
</dbReference>
<keyword evidence="3 5" id="KW-0067">ATP-binding</keyword>
<evidence type="ECO:0000256" key="3">
    <source>
        <dbReference type="ARBA" id="ARBA00022840"/>
    </source>
</evidence>
<evidence type="ECO:0000256" key="1">
    <source>
        <dbReference type="ARBA" id="ARBA00006474"/>
    </source>
</evidence>
<keyword evidence="7" id="KW-1133">Transmembrane helix</keyword>
<feature type="transmembrane region" description="Helical" evidence="7">
    <location>
        <begin position="109"/>
        <end position="129"/>
    </location>
</feature>
<sequence length="764" mass="83519">MPIIVSIMAKKKRSKKRASRDIEEKDGNESWFEQVKHETKQSIFIVFSFALSIIFILSIAGRAGKAGVFIERWLSVLFGQAEFIVPLFFFFIGASLFFYFRPTFFAPTLLGGVLFLVSVLGGIEVVFGQKAAGYAGFVVAAPVLKLFDFWASFIVMTTLLIVSILLMLNASLVKSKIVEDVDDEDEKNADEESVSSFQALKNTLGGLRKNKKEEVVYESGEEYESREGEEEPGEHHEDEGAGEEEAGEGEEESNSFATNTFKAAARRRNVNFQTPPLDLLESDKGKPSSGDIKANANIIKRTLKNFGIDVEMAEVNVGPSVTQYTIRPAEGIKLTRITGLHNDLALALAAHPIRIEAPIPGRSLVGLEIPNKAVALVGARSLLSSDEFRYGKHVLSLALGRDVSGQAVYTALEKMPHLLIAGSTGSGKSVAIHGLMVSLLYRNSPDNLRFLLVDPKRVELSAYSGIPHLLAPVITDAKKTILALKWAVSEMERRYELLQAAKARDIHSYQAIKTSGENPMPYIVIVIDELADIMATYPRELEASIVRLAQMSRAVGIHLIVSTQRPSVEVITGLIKANITSRIAFQVASQVDSRTILDMAGAEKLLGNGDMLFLSGDTSKPKRIQGSFVSESEVRKVAQFLEDQYAGFDGGTVTIDSGDDKDKKTIFDEVSMNDDEEDELYAEAKKIVIEAKKASASYLQRRLRVGYARAARLLDILEDRGVIGPGEGAKPREVYADAGDGDSSADEGDDTPGSGGGDFFHTMQ</sequence>
<dbReference type="SMART" id="SM00843">
    <property type="entry name" value="Ftsk_gamma"/>
    <property type="match status" value="1"/>
</dbReference>
<keyword evidence="7" id="KW-0812">Transmembrane</keyword>
<keyword evidence="9" id="KW-0131">Cell cycle</keyword>
<dbReference type="PANTHER" id="PTHR22683">
    <property type="entry name" value="SPORULATION PROTEIN RELATED"/>
    <property type="match status" value="1"/>
</dbReference>
<comment type="caution">
    <text evidence="9">The sequence shown here is derived from an EMBL/GenBank/DDBJ whole genome shotgun (WGS) entry which is preliminary data.</text>
</comment>
<dbReference type="CDD" id="cd01127">
    <property type="entry name" value="TrwB_TraG_TraD_VirD4"/>
    <property type="match status" value="1"/>
</dbReference>
<feature type="region of interest" description="Disordered" evidence="6">
    <location>
        <begin position="725"/>
        <end position="764"/>
    </location>
</feature>
<evidence type="ECO:0000256" key="6">
    <source>
        <dbReference type="SAM" id="MobiDB-lite"/>
    </source>
</evidence>
<evidence type="ECO:0000313" key="10">
    <source>
        <dbReference type="Proteomes" id="UP000231503"/>
    </source>
</evidence>
<dbReference type="GO" id="GO:0003677">
    <property type="term" value="F:DNA binding"/>
    <property type="evidence" value="ECO:0007669"/>
    <property type="project" value="UniProtKB-KW"/>
</dbReference>
<keyword evidence="9" id="KW-0132">Cell division</keyword>
<feature type="transmembrane region" description="Helical" evidence="7">
    <location>
        <begin position="43"/>
        <end position="63"/>
    </location>
</feature>
<dbReference type="Proteomes" id="UP000231503">
    <property type="component" value="Unassembled WGS sequence"/>
</dbReference>
<dbReference type="SMART" id="SM00382">
    <property type="entry name" value="AAA"/>
    <property type="match status" value="1"/>
</dbReference>
<dbReference type="GO" id="GO:0051301">
    <property type="term" value="P:cell division"/>
    <property type="evidence" value="ECO:0007669"/>
    <property type="project" value="UniProtKB-KW"/>
</dbReference>
<dbReference type="InterPro" id="IPR018541">
    <property type="entry name" value="Ftsk_gamma"/>
</dbReference>
<evidence type="ECO:0000313" key="9">
    <source>
        <dbReference type="EMBL" id="PIR69701.1"/>
    </source>
</evidence>
<evidence type="ECO:0000256" key="7">
    <source>
        <dbReference type="SAM" id="Phobius"/>
    </source>
</evidence>
<dbReference type="SUPFAM" id="SSF52540">
    <property type="entry name" value="P-loop containing nucleoside triphosphate hydrolases"/>
    <property type="match status" value="1"/>
</dbReference>